<organism evidence="1 2">
    <name type="scientific">Inquilinus limosus MP06</name>
    <dbReference type="NCBI Taxonomy" id="1398085"/>
    <lineage>
        <taxon>Bacteria</taxon>
        <taxon>Pseudomonadati</taxon>
        <taxon>Pseudomonadota</taxon>
        <taxon>Alphaproteobacteria</taxon>
        <taxon>Rhodospirillales</taxon>
        <taxon>Rhodospirillaceae</taxon>
        <taxon>Inquilinus</taxon>
    </lineage>
</organism>
<dbReference type="EMBL" id="JANX01000083">
    <property type="protein sequence ID" value="KGM34581.1"/>
    <property type="molecule type" value="Genomic_DNA"/>
</dbReference>
<gene>
    <name evidence="1" type="ORF">P409_09460</name>
</gene>
<protein>
    <recommendedName>
        <fullName evidence="3">Glycosyltransferase family 28 N-terminal domain-containing protein</fullName>
    </recommendedName>
</protein>
<name>A0A0A0D7C4_9PROT</name>
<sequence>MRVLFSFAGGSGHFLPLVPLARAVRAAGHEIAFAGQPAMIAAVEAAGFAAFATGGETLRTDPVRTPLLTYDATQEDRAVRDGFAGRTARARAAALLD</sequence>
<accession>A0A0A0D7C4</accession>
<dbReference type="Proteomes" id="UP000029995">
    <property type="component" value="Unassembled WGS sequence"/>
</dbReference>
<comment type="caution">
    <text evidence="1">The sequence shown here is derived from an EMBL/GenBank/DDBJ whole genome shotgun (WGS) entry which is preliminary data.</text>
</comment>
<evidence type="ECO:0008006" key="3">
    <source>
        <dbReference type="Google" id="ProtNLM"/>
    </source>
</evidence>
<dbReference type="Gene3D" id="3.40.50.2000">
    <property type="entry name" value="Glycogen Phosphorylase B"/>
    <property type="match status" value="1"/>
</dbReference>
<feature type="non-terminal residue" evidence="1">
    <location>
        <position position="97"/>
    </location>
</feature>
<proteinExistence type="predicted"/>
<evidence type="ECO:0000313" key="2">
    <source>
        <dbReference type="Proteomes" id="UP000029995"/>
    </source>
</evidence>
<reference evidence="1 2" key="1">
    <citation type="submission" date="2014-01" db="EMBL/GenBank/DDBJ databases">
        <title>Genome sequence determination for a cystic fibrosis isolate, Inquilinus limosus.</title>
        <authorList>
            <person name="Pino M."/>
            <person name="Di Conza J."/>
            <person name="Gutkind G."/>
        </authorList>
    </citation>
    <scope>NUCLEOTIDE SEQUENCE [LARGE SCALE GENOMIC DNA]</scope>
    <source>
        <strain evidence="1 2">MP06</strain>
    </source>
</reference>
<dbReference type="SUPFAM" id="SSF53756">
    <property type="entry name" value="UDP-Glycosyltransferase/glycogen phosphorylase"/>
    <property type="match status" value="1"/>
</dbReference>
<evidence type="ECO:0000313" key="1">
    <source>
        <dbReference type="EMBL" id="KGM34581.1"/>
    </source>
</evidence>
<dbReference type="AlphaFoldDB" id="A0A0A0D7C4"/>